<dbReference type="HOGENOM" id="CLU_2036127_0_0_5"/>
<dbReference type="Proteomes" id="UP000005092">
    <property type="component" value="Unassembled WGS sequence"/>
</dbReference>
<reference evidence="1 2" key="1">
    <citation type="submission" date="2012-02" db="EMBL/GenBank/DDBJ databases">
        <title>Improved High-Quality Draft Sequence of Rhizobium leguminosarum bv. trifolii WSM597.</title>
        <authorList>
            <consortium name="US DOE Joint Genome Institute"/>
            <person name="Lucas S."/>
            <person name="Han J."/>
            <person name="Lapidus A."/>
            <person name="Cheng J.-F."/>
            <person name="Goodwin L."/>
            <person name="Pitluck S."/>
            <person name="Peters L."/>
            <person name="Ovchinnikova G."/>
            <person name="Held B."/>
            <person name="Detter J.C."/>
            <person name="Han C."/>
            <person name="Tapia R."/>
            <person name="Land M."/>
            <person name="Hauser L."/>
            <person name="Kyrpides N."/>
            <person name="Ivanova N."/>
            <person name="Pagani I."/>
            <person name="Brau L."/>
            <person name="Yates R."/>
            <person name="O'Hara G."/>
            <person name="Rui T."/>
            <person name="Howieson J."/>
            <person name="Reeve W."/>
            <person name="Woyke T."/>
        </authorList>
    </citation>
    <scope>NUCLEOTIDE SEQUENCE [LARGE SCALE GENOMIC DNA]</scope>
    <source>
        <strain evidence="1 2">WSM597</strain>
    </source>
</reference>
<dbReference type="AlphaFoldDB" id="J0H028"/>
<dbReference type="EMBL" id="JH719381">
    <property type="protein sequence ID" value="EJB03258.1"/>
    <property type="molecule type" value="Genomic_DNA"/>
</dbReference>
<proteinExistence type="predicted"/>
<dbReference type="RefSeq" id="WP_003587290.1">
    <property type="nucleotide sequence ID" value="NZ_JH719381.1"/>
</dbReference>
<evidence type="ECO:0000313" key="1">
    <source>
        <dbReference type="EMBL" id="EJB03258.1"/>
    </source>
</evidence>
<protein>
    <submittedName>
        <fullName evidence="1">Uncharacterized protein</fullName>
    </submittedName>
</protein>
<gene>
    <name evidence="1" type="ORF">Rleg9DRAFT_2090</name>
</gene>
<accession>J0H028</accession>
<sequence length="121" mass="13259">MLGISLSLSPGNPILNQGNRQPTVEIVLRDALAARRFVTATYDGEELRFAPLVVYQSDDVVYVDVVLMGDFPTHGSRPPAITSLEKAMLANAHVTEEGFEVSPSLQRILGRYQNVEAIVSF</sequence>
<evidence type="ECO:0000313" key="2">
    <source>
        <dbReference type="Proteomes" id="UP000005092"/>
    </source>
</evidence>
<name>J0H028_RHILT</name>
<organism evidence="1 2">
    <name type="scientific">Rhizobium leguminosarum bv. trifolii WSM597</name>
    <dbReference type="NCBI Taxonomy" id="754764"/>
    <lineage>
        <taxon>Bacteria</taxon>
        <taxon>Pseudomonadati</taxon>
        <taxon>Pseudomonadota</taxon>
        <taxon>Alphaproteobacteria</taxon>
        <taxon>Hyphomicrobiales</taxon>
        <taxon>Rhizobiaceae</taxon>
        <taxon>Rhizobium/Agrobacterium group</taxon>
        <taxon>Rhizobium</taxon>
    </lineage>
</organism>